<sequence length="184" mass="20854">MSKPYLIVVTGRPGSGKTTFAKKLGNEIFMPVLSRDQIKEGYLHTLGKSHNELLEDTNKTATEIFFDTLMGLITNNVSVIAEAAFQHRLWSTMLEPFMGKARIYLLICKVDEKIALDRFVRRGLDNPLREYFHGDKGVDIARKGSELSVPPYEEPRIDVPIFKIDTTEAYTPSIKELCGKIFVE</sequence>
<protein>
    <submittedName>
        <fullName evidence="1">ATP-binding protein</fullName>
    </submittedName>
</protein>
<dbReference type="EMBL" id="SUPK01000001">
    <property type="protein sequence ID" value="TJY44511.1"/>
    <property type="molecule type" value="Genomic_DNA"/>
</dbReference>
<dbReference type="InterPro" id="IPR027417">
    <property type="entry name" value="P-loop_NTPase"/>
</dbReference>
<reference evidence="1 2" key="1">
    <citation type="submission" date="2019-04" db="EMBL/GenBank/DDBJ databases">
        <title>Cohnella sp. nov., isolated from soil.</title>
        <authorList>
            <person name="Kim W."/>
        </authorList>
    </citation>
    <scope>NUCLEOTIDE SEQUENCE [LARGE SCALE GENOMIC DNA]</scope>
    <source>
        <strain evidence="1 2">CAU 1483</strain>
    </source>
</reference>
<keyword evidence="2" id="KW-1185">Reference proteome</keyword>
<evidence type="ECO:0000313" key="2">
    <source>
        <dbReference type="Proteomes" id="UP000309673"/>
    </source>
</evidence>
<dbReference type="SUPFAM" id="SSF52540">
    <property type="entry name" value="P-loop containing nucleoside triphosphate hydrolases"/>
    <property type="match status" value="1"/>
</dbReference>
<organism evidence="1 2">
    <name type="scientific">Cohnella pontilimi</name>
    <dbReference type="NCBI Taxonomy" id="2564100"/>
    <lineage>
        <taxon>Bacteria</taxon>
        <taxon>Bacillati</taxon>
        <taxon>Bacillota</taxon>
        <taxon>Bacilli</taxon>
        <taxon>Bacillales</taxon>
        <taxon>Paenibacillaceae</taxon>
        <taxon>Cohnella</taxon>
    </lineage>
</organism>
<proteinExistence type="predicted"/>
<dbReference type="RefSeq" id="WP_136776320.1">
    <property type="nucleotide sequence ID" value="NZ_SUPK01000001.1"/>
</dbReference>
<dbReference type="GO" id="GO:0005524">
    <property type="term" value="F:ATP binding"/>
    <property type="evidence" value="ECO:0007669"/>
    <property type="project" value="UniProtKB-KW"/>
</dbReference>
<name>A0A4U0FHS4_9BACL</name>
<dbReference type="Gene3D" id="3.40.50.300">
    <property type="entry name" value="P-loop containing nucleotide triphosphate hydrolases"/>
    <property type="match status" value="1"/>
</dbReference>
<dbReference type="AlphaFoldDB" id="A0A4U0FHS4"/>
<dbReference type="OrthoDB" id="1201990at2"/>
<keyword evidence="1" id="KW-0547">Nucleotide-binding</keyword>
<dbReference type="Pfam" id="PF13671">
    <property type="entry name" value="AAA_33"/>
    <property type="match status" value="1"/>
</dbReference>
<keyword evidence="1" id="KW-0067">ATP-binding</keyword>
<gene>
    <name evidence="1" type="ORF">E5161_03800</name>
</gene>
<comment type="caution">
    <text evidence="1">The sequence shown here is derived from an EMBL/GenBank/DDBJ whole genome shotgun (WGS) entry which is preliminary data.</text>
</comment>
<evidence type="ECO:0000313" key="1">
    <source>
        <dbReference type="EMBL" id="TJY44511.1"/>
    </source>
</evidence>
<accession>A0A4U0FHS4</accession>
<dbReference type="Proteomes" id="UP000309673">
    <property type="component" value="Unassembled WGS sequence"/>
</dbReference>